<organism evidence="1 2">
    <name type="scientific">Entomophthora muscae</name>
    <dbReference type="NCBI Taxonomy" id="34485"/>
    <lineage>
        <taxon>Eukaryota</taxon>
        <taxon>Fungi</taxon>
        <taxon>Fungi incertae sedis</taxon>
        <taxon>Zoopagomycota</taxon>
        <taxon>Entomophthoromycotina</taxon>
        <taxon>Entomophthoromycetes</taxon>
        <taxon>Entomophthorales</taxon>
        <taxon>Entomophthoraceae</taxon>
        <taxon>Entomophthora</taxon>
    </lineage>
</organism>
<reference evidence="1" key="1">
    <citation type="submission" date="2022-04" db="EMBL/GenBank/DDBJ databases">
        <title>Genome of the entomopathogenic fungus Entomophthora muscae.</title>
        <authorList>
            <person name="Elya C."/>
            <person name="Lovett B.R."/>
            <person name="Lee E."/>
            <person name="Macias A.M."/>
            <person name="Hajek A.E."/>
            <person name="De Bivort B.L."/>
            <person name="Kasson M.T."/>
            <person name="De Fine Licht H.H."/>
            <person name="Stajich J.E."/>
        </authorList>
    </citation>
    <scope>NUCLEOTIDE SEQUENCE</scope>
    <source>
        <strain evidence="1">Berkeley</strain>
    </source>
</reference>
<dbReference type="Proteomes" id="UP001165960">
    <property type="component" value="Unassembled WGS sequence"/>
</dbReference>
<gene>
    <name evidence="1" type="ORF">DSO57_1004018</name>
</gene>
<keyword evidence="2" id="KW-1185">Reference proteome</keyword>
<protein>
    <submittedName>
        <fullName evidence="1">Uncharacterized protein</fullName>
    </submittedName>
</protein>
<accession>A0ACC2SLB2</accession>
<sequence length="76" mass="8864">MPYFEMPFSKWRILMEYILSALSFWVDNPEIYEHLKPSKCARTKDTELPVQLLAAKKTKPVKAAGKEDTKEGYIKN</sequence>
<evidence type="ECO:0000313" key="2">
    <source>
        <dbReference type="Proteomes" id="UP001165960"/>
    </source>
</evidence>
<name>A0ACC2SLB2_9FUNG</name>
<dbReference type="EMBL" id="QTSX02004980">
    <property type="protein sequence ID" value="KAJ9063088.1"/>
    <property type="molecule type" value="Genomic_DNA"/>
</dbReference>
<evidence type="ECO:0000313" key="1">
    <source>
        <dbReference type="EMBL" id="KAJ9063088.1"/>
    </source>
</evidence>
<proteinExistence type="predicted"/>
<comment type="caution">
    <text evidence="1">The sequence shown here is derived from an EMBL/GenBank/DDBJ whole genome shotgun (WGS) entry which is preliminary data.</text>
</comment>